<dbReference type="KEGG" id="btp:D805_0530"/>
<gene>
    <name evidence="1" type="ORF">D805_0530</name>
</gene>
<evidence type="ECO:0000313" key="2">
    <source>
        <dbReference type="Proteomes" id="UP000011835"/>
    </source>
</evidence>
<evidence type="ECO:0000313" key="1">
    <source>
        <dbReference type="EMBL" id="AGH40797.1"/>
    </source>
</evidence>
<sequence>MQWKSWFLLNDSFNDDAACPQSELHALPQIVASFPNGVL</sequence>
<dbReference type="HOGENOM" id="CLU_3305535_0_0_11"/>
<proteinExistence type="predicted"/>
<organism evidence="1 2">
    <name type="scientific">Bifidobacterium thermophilum RBL67</name>
    <dbReference type="NCBI Taxonomy" id="1254439"/>
    <lineage>
        <taxon>Bacteria</taxon>
        <taxon>Bacillati</taxon>
        <taxon>Actinomycetota</taxon>
        <taxon>Actinomycetes</taxon>
        <taxon>Bifidobacteriales</taxon>
        <taxon>Bifidobacteriaceae</taxon>
        <taxon>Bifidobacterium</taxon>
    </lineage>
</organism>
<name>M4RQJ0_9BIFI</name>
<dbReference type="PATRIC" id="fig|1254439.12.peg.532"/>
<accession>M4RQJ0</accession>
<reference evidence="1 2" key="1">
    <citation type="journal article" date="2013" name="Genome Announc.">
        <title>Complete Genome Sequence of the Probiotic Bifidobacterium thermophilum Strain RBL67.</title>
        <authorList>
            <person name="Jans C."/>
            <person name="Lacroix C."/>
            <person name="Follador R."/>
            <person name="Stevens M.J."/>
        </authorList>
    </citation>
    <scope>NUCLEOTIDE SEQUENCE [LARGE SCALE GENOMIC DNA]</scope>
    <source>
        <strain evidence="1 2">RBL67</strain>
    </source>
</reference>
<protein>
    <submittedName>
        <fullName evidence="1">Uncharacterized protein</fullName>
    </submittedName>
</protein>
<dbReference type="EMBL" id="CP004346">
    <property type="protein sequence ID" value="AGH40797.1"/>
    <property type="molecule type" value="Genomic_DNA"/>
</dbReference>
<keyword evidence="2" id="KW-1185">Reference proteome</keyword>
<dbReference type="Proteomes" id="UP000011835">
    <property type="component" value="Chromosome"/>
</dbReference>
<dbReference type="AlphaFoldDB" id="M4RQJ0"/>